<dbReference type="InterPro" id="IPR006553">
    <property type="entry name" value="Leu-rich_rpt_Cys-con_subtyp"/>
</dbReference>
<dbReference type="Pfam" id="PF17776">
    <property type="entry name" value="NLRC4_HD2"/>
    <property type="match status" value="1"/>
</dbReference>
<dbReference type="SUPFAM" id="SSF52047">
    <property type="entry name" value="RNI-like"/>
    <property type="match status" value="2"/>
</dbReference>
<dbReference type="Gene3D" id="2.60.120.920">
    <property type="match status" value="1"/>
</dbReference>
<dbReference type="Gene3D" id="3.80.10.10">
    <property type="entry name" value="Ribonuclease Inhibitor"/>
    <property type="match status" value="3"/>
</dbReference>
<feature type="domain" description="B30.2/SPRY" evidence="8">
    <location>
        <begin position="1131"/>
        <end position="1319"/>
    </location>
</feature>
<dbReference type="Proteomes" id="UP000515152">
    <property type="component" value="Chromosome 24"/>
</dbReference>
<gene>
    <name evidence="11 12" type="primary">LOC105903161</name>
</gene>
<dbReference type="InterPro" id="IPR032675">
    <property type="entry name" value="LRR_dom_sf"/>
</dbReference>
<dbReference type="OrthoDB" id="1394818at2759"/>
<keyword evidence="6" id="KW-0067">ATP-binding</keyword>
<dbReference type="InterPro" id="IPR003879">
    <property type="entry name" value="Butyrophylin_SPRY"/>
</dbReference>
<keyword evidence="2" id="KW-0963">Cytoplasm</keyword>
<dbReference type="RefSeq" id="XP_031418201.1">
    <property type="nucleotide sequence ID" value="XM_031562341.2"/>
</dbReference>
<evidence type="ECO:0000313" key="11">
    <source>
        <dbReference type="RefSeq" id="XP_031418201.1"/>
    </source>
</evidence>
<dbReference type="InterPro" id="IPR013320">
    <property type="entry name" value="ConA-like_dom_sf"/>
</dbReference>
<dbReference type="FunFam" id="3.40.50.300:FF:000210">
    <property type="entry name" value="Si:dkey-16p6.1"/>
    <property type="match status" value="1"/>
</dbReference>
<dbReference type="InterPro" id="IPR003877">
    <property type="entry name" value="SPRY_dom"/>
</dbReference>
<keyword evidence="3" id="KW-0433">Leucine-rich repeat</keyword>
<dbReference type="Pfam" id="PF13516">
    <property type="entry name" value="LRR_6"/>
    <property type="match status" value="2"/>
</dbReference>
<dbReference type="PANTHER" id="PTHR24106">
    <property type="entry name" value="NACHT, LRR AND CARD DOMAINS-CONTAINING"/>
    <property type="match status" value="1"/>
</dbReference>
<evidence type="ECO:0000256" key="5">
    <source>
        <dbReference type="ARBA" id="ARBA00022741"/>
    </source>
</evidence>
<dbReference type="InterPro" id="IPR001611">
    <property type="entry name" value="Leu-rich_rpt"/>
</dbReference>
<evidence type="ECO:0000256" key="1">
    <source>
        <dbReference type="ARBA" id="ARBA00004496"/>
    </source>
</evidence>
<dbReference type="PROSITE" id="PS50188">
    <property type="entry name" value="B302_SPRY"/>
    <property type="match status" value="1"/>
</dbReference>
<dbReference type="SMART" id="SM00449">
    <property type="entry name" value="SPRY"/>
    <property type="match status" value="1"/>
</dbReference>
<dbReference type="PRINTS" id="PR01407">
    <property type="entry name" value="BUTYPHLNCDUF"/>
</dbReference>
<reference evidence="11 12" key="1">
    <citation type="submission" date="2025-04" db="UniProtKB">
        <authorList>
            <consortium name="RefSeq"/>
        </authorList>
    </citation>
    <scope>IDENTIFICATION</scope>
</reference>
<dbReference type="GeneID" id="105903161"/>
<dbReference type="SMART" id="SM01288">
    <property type="entry name" value="FISNA"/>
    <property type="match status" value="1"/>
</dbReference>
<dbReference type="GO" id="GO:0005737">
    <property type="term" value="C:cytoplasm"/>
    <property type="evidence" value="ECO:0007669"/>
    <property type="project" value="UniProtKB-SubCell"/>
</dbReference>
<keyword evidence="10" id="KW-1185">Reference proteome</keyword>
<dbReference type="RefSeq" id="XP_031418202.1">
    <property type="nucleotide sequence ID" value="XM_031562342.2"/>
</dbReference>
<keyword evidence="4" id="KW-0677">Repeat</keyword>
<evidence type="ECO:0000256" key="3">
    <source>
        <dbReference type="ARBA" id="ARBA00022614"/>
    </source>
</evidence>
<dbReference type="InterPro" id="IPR041267">
    <property type="entry name" value="NLRP_HD2"/>
</dbReference>
<dbReference type="SMART" id="SM00368">
    <property type="entry name" value="LRR_RI"/>
    <property type="match status" value="8"/>
</dbReference>
<evidence type="ECO:0000256" key="6">
    <source>
        <dbReference type="ARBA" id="ARBA00022840"/>
    </source>
</evidence>
<dbReference type="SUPFAM" id="SSF49899">
    <property type="entry name" value="Concanavalin A-like lectins/glucanases"/>
    <property type="match status" value="1"/>
</dbReference>
<dbReference type="PROSITE" id="PS50837">
    <property type="entry name" value="NACHT"/>
    <property type="match status" value="1"/>
</dbReference>
<evidence type="ECO:0000259" key="9">
    <source>
        <dbReference type="PROSITE" id="PS50837"/>
    </source>
</evidence>
<dbReference type="Pfam" id="PF05729">
    <property type="entry name" value="NACHT"/>
    <property type="match status" value="1"/>
</dbReference>
<dbReference type="InterPro" id="IPR001870">
    <property type="entry name" value="B30.2/SPRY"/>
</dbReference>
<evidence type="ECO:0000256" key="4">
    <source>
        <dbReference type="ARBA" id="ARBA00022737"/>
    </source>
</evidence>
<evidence type="ECO:0000313" key="10">
    <source>
        <dbReference type="Proteomes" id="UP000515152"/>
    </source>
</evidence>
<dbReference type="GO" id="GO:0005524">
    <property type="term" value="F:ATP binding"/>
    <property type="evidence" value="ECO:0007669"/>
    <property type="project" value="UniProtKB-KW"/>
</dbReference>
<organism evidence="10 12">
    <name type="scientific">Clupea harengus</name>
    <name type="common">Atlantic herring</name>
    <dbReference type="NCBI Taxonomy" id="7950"/>
    <lineage>
        <taxon>Eukaryota</taxon>
        <taxon>Metazoa</taxon>
        <taxon>Chordata</taxon>
        <taxon>Craniata</taxon>
        <taxon>Vertebrata</taxon>
        <taxon>Euteleostomi</taxon>
        <taxon>Actinopterygii</taxon>
        <taxon>Neopterygii</taxon>
        <taxon>Teleostei</taxon>
        <taxon>Clupei</taxon>
        <taxon>Clupeiformes</taxon>
        <taxon>Clupeoidei</taxon>
        <taxon>Clupeidae</taxon>
        <taxon>Clupea</taxon>
    </lineage>
</organism>
<proteinExistence type="predicted"/>
<accession>A0A6P8F505</accession>
<dbReference type="Pfam" id="PF17779">
    <property type="entry name" value="WHD_NOD2"/>
    <property type="match status" value="1"/>
</dbReference>
<dbReference type="InterPro" id="IPR051261">
    <property type="entry name" value="NLR"/>
</dbReference>
<name>A0A6P8F505_CLUHA</name>
<dbReference type="InterPro" id="IPR029495">
    <property type="entry name" value="NACHT-assoc"/>
</dbReference>
<dbReference type="Pfam" id="PF00622">
    <property type="entry name" value="SPRY"/>
    <property type="match status" value="1"/>
</dbReference>
<evidence type="ECO:0000256" key="2">
    <source>
        <dbReference type="ARBA" id="ARBA00022490"/>
    </source>
</evidence>
<dbReference type="SMART" id="SM00367">
    <property type="entry name" value="LRR_CC"/>
    <property type="match status" value="5"/>
</dbReference>
<dbReference type="InterPro" id="IPR027417">
    <property type="entry name" value="P-loop_NTPase"/>
</dbReference>
<evidence type="ECO:0000259" key="8">
    <source>
        <dbReference type="PROSITE" id="PS50188"/>
    </source>
</evidence>
<feature type="domain" description="NACHT" evidence="9">
    <location>
        <begin position="229"/>
        <end position="364"/>
    </location>
</feature>
<dbReference type="InterPro" id="IPR041075">
    <property type="entry name" value="NOD1/2_WH"/>
</dbReference>
<protein>
    <submittedName>
        <fullName evidence="11 12">NACHT, LRR and PYD domains-containing protein 12-like</fullName>
    </submittedName>
</protein>
<sequence length="1319" mass="147541">MGSPHSTPKQRKSREEEGTGLGLRSTTAPYPQGPAVDTPQTAIAAQRHGEVNTPVSTMTAQTHGVVNAPQIAHSHFQGAVTFNMVTHMHSTENAAEEDLRRATGALKGAEDADVQKVSAKLKSNLKKRFENIFEGIAKRGNPTLLNRIFTEVYITEGEREVVTDEHEIWQRMPEATQKNILRGDSFGRYSSEHEVWHLDAAAQAHTCQEPAINCNDLFKLRPGQDLRIRTALTKGVAGIGKTVSVHKFILDWAEEKANRDVDFIFVLPFRELNRYQDDQLSLHGLLKIFHPEIKLMKDMKKYDEAKIVFIFDGLDESQFPLRFQSNKFVADLAQRSSLDELLTNLFKGNLLPSAFMWITSRPAAVHRISSECLDRVTEIRGFSDRQKEEYFRKRVSDQSQADTIISHIRASRSLHTMCHIPVFCWITSTVLGRTLGGAIGGNIPYTLTGMYTRFLLIQTNVKNQKFYGKDERDLRGLSSSDVQILLRMGKLAFENLERSNLIFSERDLKTYGLNTEEISVHSGLFTAILRKEDPMCKGQWYSFVHLSVQEFLAALYVFLSFVCEKANPFQRSSDRTITDEEFWGVSPHNMTGLPKNDVQGATKAGQNTGNQPFTHEKYLSYVLDDSDCDSEDEALTKAQTFLGQQEPYQPYQHMLQDLATLHDLHRVAVDRSLESSNGHLDLFLRFLLGLSLEANYSLLRCLCLPPGTSQENIWRTTQYIKHRLGVEDQRKCPTPERCINLLHCLSEVGDITVVREIQSYLTSKNVPEKKLTAAQCSALAYMMLTSPNVLDEFDLKSYRTSAGGRRRLIPLVRCCRKALLANCQLTRRCFETVSSVLQSAGSPLRDLDLSHNFLVPQTLEKLRAGLASPHCSLDSLNLGCINLEQSGAALLKAALLGPHPQPTCLRLSGCYLRDDCSEILLAALQSEKSRLTLLDLSYSRMTDTGVTRVLTGLASPNSKLQTLRLGRCAMTEQSCEALGSVLPLSSLRELDLSGSGVGDEGVKQIFSGTSTRLETLRLRECYISDGACDVLAQTLSSPVLKELDLRDNHLRDSGVKLLCVGLAKPVCTLQSLGLSGCLVTEEGCRYLVCALKTNPSRLQTLDISYNHPAGSAVTMLSGVLQDPNYKLATLNMKDGGTQRVKPTMRKYACELTLDPDTKHQELWLSKNNKMAIITKYHLFALGEKASWFGVSCCEGLTGGRFYWEVEWTGAVVVGVKHKGKDSRYHKESWSLYCNSRSSQYEASHNNGFFKIDMADRESRRVGVYLDWPAGTLSFYTAAAGAASERLTHLHTFHSAFTKPLYPEFFLYDMPDASVAIVSE</sequence>
<dbReference type="Gene3D" id="3.40.50.300">
    <property type="entry name" value="P-loop containing nucleotide triphosphate hydrolases"/>
    <property type="match status" value="1"/>
</dbReference>
<evidence type="ECO:0000256" key="7">
    <source>
        <dbReference type="SAM" id="MobiDB-lite"/>
    </source>
</evidence>
<dbReference type="InterPro" id="IPR043136">
    <property type="entry name" value="B30.2/SPRY_sf"/>
</dbReference>
<comment type="subcellular location">
    <subcellularLocation>
        <location evidence="1">Cytoplasm</location>
    </subcellularLocation>
</comment>
<dbReference type="InterPro" id="IPR007111">
    <property type="entry name" value="NACHT_NTPase"/>
</dbReference>
<dbReference type="Pfam" id="PF14484">
    <property type="entry name" value="FISNA"/>
    <property type="match status" value="1"/>
</dbReference>
<keyword evidence="5" id="KW-0547">Nucleotide-binding</keyword>
<feature type="region of interest" description="Disordered" evidence="7">
    <location>
        <begin position="1"/>
        <end position="37"/>
    </location>
</feature>
<dbReference type="KEGG" id="char:105903161"/>
<evidence type="ECO:0000313" key="12">
    <source>
        <dbReference type="RefSeq" id="XP_031418202.1"/>
    </source>
</evidence>